<dbReference type="Proteomes" id="UP000243499">
    <property type="component" value="Chromosome 6"/>
</dbReference>
<dbReference type="Gramene" id="PVH36908">
    <property type="protein sequence ID" value="PVH36908"/>
    <property type="gene ID" value="PAHAL_6G195700"/>
</dbReference>
<accession>A0A2T8IGU4</accession>
<dbReference type="EMBL" id="CM008051">
    <property type="protein sequence ID" value="PVH36908.1"/>
    <property type="molecule type" value="Genomic_DNA"/>
</dbReference>
<dbReference type="PANTHER" id="PTHR23024">
    <property type="entry name" value="ARYLACETAMIDE DEACETYLASE"/>
    <property type="match status" value="1"/>
</dbReference>
<feature type="domain" description="Alpha/beta hydrolase fold-3" evidence="3">
    <location>
        <begin position="88"/>
        <end position="301"/>
    </location>
</feature>
<evidence type="ECO:0000256" key="1">
    <source>
        <dbReference type="ARBA" id="ARBA00010515"/>
    </source>
</evidence>
<sequence length="302" mass="31620">MVVCSTATADDAAPRVVEDCRGVLQVLSDGTIVRSAAGAVDVPVDPSVEWKDVVYDAALGLGLRVYKPPASSAAAFADGDAGSKLPVVVAFHGGGFCINSYATRNSTRRLAAGAGALVLSADYSLAPEHRLPAAIDDAAAVLLWLRGRPLPLLRLSESGGADPWLSELADPGRVFVAGESAVGVLAHHLNVRFSGAPGVRALHPVRLRGFVPLMPFFTGTEPTPSELRCPDDAYLNRDMSTRFARLCLPPGATADHPFLNPFGPGAPAPDAVALAPTLVVVAGDDILRDRNVEFVRRMRGMG</sequence>
<dbReference type="SUPFAM" id="SSF53474">
    <property type="entry name" value="alpha/beta-Hydrolases"/>
    <property type="match status" value="1"/>
</dbReference>
<dbReference type="PANTHER" id="PTHR23024:SF149">
    <property type="entry name" value="OS07G0162500 PROTEIN"/>
    <property type="match status" value="1"/>
</dbReference>
<dbReference type="InterPro" id="IPR013094">
    <property type="entry name" value="AB_hydrolase_3"/>
</dbReference>
<dbReference type="AlphaFoldDB" id="A0A2T8IGU4"/>
<dbReference type="Pfam" id="PF07859">
    <property type="entry name" value="Abhydrolase_3"/>
    <property type="match status" value="1"/>
</dbReference>
<dbReference type="Gene3D" id="3.40.50.1820">
    <property type="entry name" value="alpha/beta hydrolase"/>
    <property type="match status" value="1"/>
</dbReference>
<evidence type="ECO:0000256" key="2">
    <source>
        <dbReference type="ARBA" id="ARBA00022801"/>
    </source>
</evidence>
<dbReference type="InterPro" id="IPR029058">
    <property type="entry name" value="AB_hydrolase_fold"/>
</dbReference>
<reference evidence="4" key="1">
    <citation type="submission" date="2018-04" db="EMBL/GenBank/DDBJ databases">
        <title>WGS assembly of Panicum hallii.</title>
        <authorList>
            <person name="Lovell J."/>
            <person name="Jenkins J."/>
            <person name="Lowry D."/>
            <person name="Mamidi S."/>
            <person name="Sreedasyam A."/>
            <person name="Weng X."/>
            <person name="Barry K."/>
            <person name="Bonette J."/>
            <person name="Campitelli B."/>
            <person name="Daum C."/>
            <person name="Gordon S."/>
            <person name="Gould B."/>
            <person name="Lipzen A."/>
            <person name="Macqueen A."/>
            <person name="Palacio-Mejia J."/>
            <person name="Plott C."/>
            <person name="Shakirov E."/>
            <person name="Shu S."/>
            <person name="Yoshinaga Y."/>
            <person name="Zane M."/>
            <person name="Rokhsar D."/>
            <person name="Grimwood J."/>
            <person name="Schmutz J."/>
            <person name="Juenger T."/>
        </authorList>
    </citation>
    <scope>NUCLEOTIDE SEQUENCE [LARGE SCALE GENOMIC DNA]</scope>
    <source>
        <strain evidence="4">FIL2</strain>
    </source>
</reference>
<comment type="similarity">
    <text evidence="1">Belongs to the 'GDXG' lipolytic enzyme family.</text>
</comment>
<dbReference type="InterPro" id="IPR002168">
    <property type="entry name" value="Lipase_GDXG_HIS_AS"/>
</dbReference>
<keyword evidence="2" id="KW-0378">Hydrolase</keyword>
<organism evidence="4">
    <name type="scientific">Panicum hallii</name>
    <dbReference type="NCBI Taxonomy" id="206008"/>
    <lineage>
        <taxon>Eukaryota</taxon>
        <taxon>Viridiplantae</taxon>
        <taxon>Streptophyta</taxon>
        <taxon>Embryophyta</taxon>
        <taxon>Tracheophyta</taxon>
        <taxon>Spermatophyta</taxon>
        <taxon>Magnoliopsida</taxon>
        <taxon>Liliopsida</taxon>
        <taxon>Poales</taxon>
        <taxon>Poaceae</taxon>
        <taxon>PACMAD clade</taxon>
        <taxon>Panicoideae</taxon>
        <taxon>Panicodae</taxon>
        <taxon>Paniceae</taxon>
        <taxon>Panicinae</taxon>
        <taxon>Panicum</taxon>
        <taxon>Panicum sect. Panicum</taxon>
    </lineage>
</organism>
<protein>
    <recommendedName>
        <fullName evidence="3">Alpha/beta hydrolase fold-3 domain-containing protein</fullName>
    </recommendedName>
</protein>
<gene>
    <name evidence="4" type="ORF">PAHAL_6G195700</name>
</gene>
<name>A0A2T8IGU4_9POAL</name>
<dbReference type="InterPro" id="IPR050466">
    <property type="entry name" value="Carboxylest/Gibb_receptor"/>
</dbReference>
<evidence type="ECO:0000259" key="3">
    <source>
        <dbReference type="Pfam" id="PF07859"/>
    </source>
</evidence>
<evidence type="ECO:0000313" key="4">
    <source>
        <dbReference type="EMBL" id="PVH36908.1"/>
    </source>
</evidence>
<proteinExistence type="inferred from homology"/>
<dbReference type="PROSITE" id="PS01173">
    <property type="entry name" value="LIPASE_GDXG_HIS"/>
    <property type="match status" value="1"/>
</dbReference>
<dbReference type="GO" id="GO:0016787">
    <property type="term" value="F:hydrolase activity"/>
    <property type="evidence" value="ECO:0007669"/>
    <property type="project" value="UniProtKB-KW"/>
</dbReference>